<keyword evidence="9" id="KW-1185">Reference proteome</keyword>
<dbReference type="InterPro" id="IPR017981">
    <property type="entry name" value="GPCR_2-like_7TM"/>
</dbReference>
<keyword evidence="4 5" id="KW-0472">Membrane</keyword>
<keyword evidence="3 5" id="KW-1133">Transmembrane helix</keyword>
<evidence type="ECO:0000256" key="3">
    <source>
        <dbReference type="ARBA" id="ARBA00022989"/>
    </source>
</evidence>
<evidence type="ECO:0000256" key="5">
    <source>
        <dbReference type="SAM" id="Phobius"/>
    </source>
</evidence>
<dbReference type="GO" id="GO:0007166">
    <property type="term" value="P:cell surface receptor signaling pathway"/>
    <property type="evidence" value="ECO:0007669"/>
    <property type="project" value="InterPro"/>
</dbReference>
<dbReference type="EMBL" id="KL367478">
    <property type="protein sequence ID" value="KFD72180.1"/>
    <property type="molecule type" value="Genomic_DNA"/>
</dbReference>
<dbReference type="InterPro" id="IPR050332">
    <property type="entry name" value="GPCR_2"/>
</dbReference>
<feature type="domain" description="G-protein coupled receptors family 2 profile 2" evidence="6">
    <location>
        <begin position="1"/>
        <end position="250"/>
    </location>
</feature>
<evidence type="ECO:0000256" key="4">
    <source>
        <dbReference type="ARBA" id="ARBA00023136"/>
    </source>
</evidence>
<comment type="subcellular location">
    <subcellularLocation>
        <location evidence="1">Membrane</location>
        <topology evidence="1">Multi-pass membrane protein</topology>
    </subcellularLocation>
</comment>
<protein>
    <recommendedName>
        <fullName evidence="6">G-protein coupled receptors family 2 profile 2 domain-containing protein</fullName>
    </recommendedName>
</protein>
<name>A0A085NRT4_9BILA</name>
<dbReference type="SUPFAM" id="SSF81321">
    <property type="entry name" value="Family A G protein-coupled receptor-like"/>
    <property type="match status" value="1"/>
</dbReference>
<feature type="transmembrane region" description="Helical" evidence="5">
    <location>
        <begin position="113"/>
        <end position="135"/>
    </location>
</feature>
<dbReference type="AlphaFoldDB" id="A0A085NRT4"/>
<reference evidence="8 9" key="1">
    <citation type="journal article" date="2014" name="Nat. Genet.">
        <title>Genome and transcriptome of the porcine whipworm Trichuris suis.</title>
        <authorList>
            <person name="Jex A.R."/>
            <person name="Nejsum P."/>
            <person name="Schwarz E.M."/>
            <person name="Hu L."/>
            <person name="Young N.D."/>
            <person name="Hall R.S."/>
            <person name="Korhonen P.K."/>
            <person name="Liao S."/>
            <person name="Thamsborg S."/>
            <person name="Xia J."/>
            <person name="Xu P."/>
            <person name="Wang S."/>
            <person name="Scheerlinck J.P."/>
            <person name="Hofmann A."/>
            <person name="Sternberg P.W."/>
            <person name="Wang J."/>
            <person name="Gasser R.B."/>
        </authorList>
    </citation>
    <scope>NUCLEOTIDE SEQUENCE [LARGE SCALE GENOMIC DNA]</scope>
    <source>
        <strain evidence="8">DCEP-RM93F</strain>
        <strain evidence="7">DCEP-RM93M</strain>
    </source>
</reference>
<organism evidence="8">
    <name type="scientific">Trichuris suis</name>
    <name type="common">pig whipworm</name>
    <dbReference type="NCBI Taxonomy" id="68888"/>
    <lineage>
        <taxon>Eukaryota</taxon>
        <taxon>Metazoa</taxon>
        <taxon>Ecdysozoa</taxon>
        <taxon>Nematoda</taxon>
        <taxon>Enoplea</taxon>
        <taxon>Dorylaimia</taxon>
        <taxon>Trichinellida</taxon>
        <taxon>Trichuridae</taxon>
        <taxon>Trichuris</taxon>
    </lineage>
</organism>
<gene>
    <name evidence="7" type="ORF">M513_01405</name>
    <name evidence="8" type="ORF">M514_01405</name>
</gene>
<dbReference type="PANTHER" id="PTHR45620:SF15">
    <property type="entry name" value="DIURETIC HORMONE 44 RECEPTOR 1-RELATED"/>
    <property type="match status" value="1"/>
</dbReference>
<evidence type="ECO:0000313" key="9">
    <source>
        <dbReference type="Proteomes" id="UP000030764"/>
    </source>
</evidence>
<dbReference type="Pfam" id="PF00002">
    <property type="entry name" value="7tm_2"/>
    <property type="match status" value="1"/>
</dbReference>
<feature type="transmembrane region" description="Helical" evidence="5">
    <location>
        <begin position="222"/>
        <end position="248"/>
    </location>
</feature>
<feature type="transmembrane region" description="Helical" evidence="5">
    <location>
        <begin position="6"/>
        <end position="26"/>
    </location>
</feature>
<dbReference type="PROSITE" id="PS50261">
    <property type="entry name" value="G_PROTEIN_RECEP_F2_4"/>
    <property type="match status" value="1"/>
</dbReference>
<sequence length="293" mass="33829">MYYIYWVGYTVSLMFLLAALAIFVNYRSLWCLRNIIHSNLILCFACHCATWIAYSAIAYEILMKHLLYEFVRHCFIATILLKYFVTAGFFWMFVEGLYLLVSVRFSFRRDLISYTLCASIGWGIPLLLITVSSAIRAQTDHEGCWNEPSPLDYIFLGPVVAALFVNFFILVVVLRVLLRQLKMTGFEEGQKLKKIAKGLFVLCPLLGTSYVFTLVPPHHPQWLVLVFSYITTILTSTQGILIAVLFCFSNSEVIFCIKKSYSQYLERWHPRRCSSCYMKLFGSLSENSRETSC</sequence>
<feature type="transmembrane region" description="Helical" evidence="5">
    <location>
        <begin position="38"/>
        <end position="59"/>
    </location>
</feature>
<dbReference type="PANTHER" id="PTHR45620">
    <property type="entry name" value="PDF RECEPTOR-LIKE PROTEIN-RELATED"/>
    <property type="match status" value="1"/>
</dbReference>
<dbReference type="GO" id="GO:0007188">
    <property type="term" value="P:adenylate cyclase-modulating G protein-coupled receptor signaling pathway"/>
    <property type="evidence" value="ECO:0007669"/>
    <property type="project" value="TreeGrafter"/>
</dbReference>
<feature type="transmembrane region" description="Helical" evidence="5">
    <location>
        <begin position="155"/>
        <end position="178"/>
    </location>
</feature>
<accession>A0A085NRT4</accession>
<dbReference type="InterPro" id="IPR000832">
    <property type="entry name" value="GPCR_2_secretin-like"/>
</dbReference>
<proteinExistence type="predicted"/>
<feature type="transmembrane region" description="Helical" evidence="5">
    <location>
        <begin position="79"/>
        <end position="101"/>
    </location>
</feature>
<feature type="transmembrane region" description="Helical" evidence="5">
    <location>
        <begin position="199"/>
        <end position="216"/>
    </location>
</feature>
<dbReference type="EMBL" id="KL363187">
    <property type="protein sequence ID" value="KFD57735.1"/>
    <property type="molecule type" value="Genomic_DNA"/>
</dbReference>
<dbReference type="Gene3D" id="1.20.1070.10">
    <property type="entry name" value="Rhodopsin 7-helix transmembrane proteins"/>
    <property type="match status" value="1"/>
</dbReference>
<evidence type="ECO:0000256" key="1">
    <source>
        <dbReference type="ARBA" id="ARBA00004141"/>
    </source>
</evidence>
<evidence type="ECO:0000313" key="8">
    <source>
        <dbReference type="EMBL" id="KFD72180.1"/>
    </source>
</evidence>
<dbReference type="GO" id="GO:0017046">
    <property type="term" value="F:peptide hormone binding"/>
    <property type="evidence" value="ECO:0007669"/>
    <property type="project" value="TreeGrafter"/>
</dbReference>
<dbReference type="Proteomes" id="UP000030758">
    <property type="component" value="Unassembled WGS sequence"/>
</dbReference>
<evidence type="ECO:0000256" key="2">
    <source>
        <dbReference type="ARBA" id="ARBA00022692"/>
    </source>
</evidence>
<keyword evidence="2 5" id="KW-0812">Transmembrane</keyword>
<evidence type="ECO:0000313" key="7">
    <source>
        <dbReference type="EMBL" id="KFD57735.1"/>
    </source>
</evidence>
<evidence type="ECO:0000259" key="6">
    <source>
        <dbReference type="PROSITE" id="PS50261"/>
    </source>
</evidence>
<dbReference type="PRINTS" id="PR00249">
    <property type="entry name" value="GPCRSECRETIN"/>
</dbReference>
<dbReference type="GO" id="GO:0008528">
    <property type="term" value="F:G protein-coupled peptide receptor activity"/>
    <property type="evidence" value="ECO:0007669"/>
    <property type="project" value="TreeGrafter"/>
</dbReference>
<dbReference type="Proteomes" id="UP000030764">
    <property type="component" value="Unassembled WGS sequence"/>
</dbReference>
<dbReference type="GO" id="GO:0005886">
    <property type="term" value="C:plasma membrane"/>
    <property type="evidence" value="ECO:0007669"/>
    <property type="project" value="TreeGrafter"/>
</dbReference>